<name>A0A4C1XRL2_EUMVA</name>
<evidence type="ECO:0000313" key="3">
    <source>
        <dbReference type="Proteomes" id="UP000299102"/>
    </source>
</evidence>
<accession>A0A4C1XRL2</accession>
<evidence type="ECO:0000256" key="1">
    <source>
        <dbReference type="SAM" id="MobiDB-lite"/>
    </source>
</evidence>
<reference evidence="2 3" key="1">
    <citation type="journal article" date="2019" name="Commun. Biol.">
        <title>The bagworm genome reveals a unique fibroin gene that provides high tensile strength.</title>
        <authorList>
            <person name="Kono N."/>
            <person name="Nakamura H."/>
            <person name="Ohtoshi R."/>
            <person name="Tomita M."/>
            <person name="Numata K."/>
            <person name="Arakawa K."/>
        </authorList>
    </citation>
    <scope>NUCLEOTIDE SEQUENCE [LARGE SCALE GENOMIC DNA]</scope>
</reference>
<dbReference type="AlphaFoldDB" id="A0A4C1XRL2"/>
<feature type="region of interest" description="Disordered" evidence="1">
    <location>
        <begin position="55"/>
        <end position="96"/>
    </location>
</feature>
<sequence>MQRRAARPHRRPSSLLLLSESSSHDFNHGARGWTRIRIPKYFLEADLSVISNGDDNKSTKELWPPPLMAVDRRQKRTLPNRRPLGKSAPDGEHVPAQPRARFHVPTVMWEPTEYARTTALSNWLCSLQRLRETILLSSPFASVGLIEGCSSVSLSLPTYKK</sequence>
<organism evidence="2 3">
    <name type="scientific">Eumeta variegata</name>
    <name type="common">Bagworm moth</name>
    <name type="synonym">Eumeta japonica</name>
    <dbReference type="NCBI Taxonomy" id="151549"/>
    <lineage>
        <taxon>Eukaryota</taxon>
        <taxon>Metazoa</taxon>
        <taxon>Ecdysozoa</taxon>
        <taxon>Arthropoda</taxon>
        <taxon>Hexapoda</taxon>
        <taxon>Insecta</taxon>
        <taxon>Pterygota</taxon>
        <taxon>Neoptera</taxon>
        <taxon>Endopterygota</taxon>
        <taxon>Lepidoptera</taxon>
        <taxon>Glossata</taxon>
        <taxon>Ditrysia</taxon>
        <taxon>Tineoidea</taxon>
        <taxon>Psychidae</taxon>
        <taxon>Oiketicinae</taxon>
        <taxon>Eumeta</taxon>
    </lineage>
</organism>
<dbReference type="Proteomes" id="UP000299102">
    <property type="component" value="Unassembled WGS sequence"/>
</dbReference>
<gene>
    <name evidence="2" type="ORF">EVAR_30860_1</name>
</gene>
<keyword evidence="3" id="KW-1185">Reference proteome</keyword>
<evidence type="ECO:0000313" key="2">
    <source>
        <dbReference type="EMBL" id="GBP65800.1"/>
    </source>
</evidence>
<proteinExistence type="predicted"/>
<comment type="caution">
    <text evidence="2">The sequence shown here is derived from an EMBL/GenBank/DDBJ whole genome shotgun (WGS) entry which is preliminary data.</text>
</comment>
<dbReference type="EMBL" id="BGZK01000939">
    <property type="protein sequence ID" value="GBP65800.1"/>
    <property type="molecule type" value="Genomic_DNA"/>
</dbReference>
<protein>
    <submittedName>
        <fullName evidence="2">Uncharacterized protein</fullName>
    </submittedName>
</protein>